<evidence type="ECO:0000313" key="8">
    <source>
        <dbReference type="EMBL" id="OIV41877.1"/>
    </source>
</evidence>
<feature type="domain" description="POTRA" evidence="7">
    <location>
        <begin position="309"/>
        <end position="394"/>
    </location>
</feature>
<dbReference type="RefSeq" id="WP_071636371.1">
    <property type="nucleotide sequence ID" value="NZ_MLFK01000006.1"/>
</dbReference>
<dbReference type="Pfam" id="PF01103">
    <property type="entry name" value="Omp85"/>
    <property type="match status" value="1"/>
</dbReference>
<dbReference type="InterPro" id="IPR000184">
    <property type="entry name" value="Bac_surfAg_D15"/>
</dbReference>
<evidence type="ECO:0000256" key="3">
    <source>
        <dbReference type="ARBA" id="ARBA00022692"/>
    </source>
</evidence>
<proteinExistence type="predicted"/>
<dbReference type="EMBL" id="MLFK01000006">
    <property type="protein sequence ID" value="OIV41877.1"/>
    <property type="molecule type" value="Genomic_DNA"/>
</dbReference>
<evidence type="ECO:0000256" key="2">
    <source>
        <dbReference type="ARBA" id="ARBA00022452"/>
    </source>
</evidence>
<evidence type="ECO:0000256" key="1">
    <source>
        <dbReference type="ARBA" id="ARBA00004370"/>
    </source>
</evidence>
<dbReference type="Gene3D" id="3.10.20.310">
    <property type="entry name" value="membrane protein fhac"/>
    <property type="match status" value="5"/>
</dbReference>
<comment type="subcellular location">
    <subcellularLocation>
        <location evidence="1">Membrane</location>
    </subcellularLocation>
</comment>
<dbReference type="PROSITE" id="PS51779">
    <property type="entry name" value="POTRA"/>
    <property type="match status" value="1"/>
</dbReference>
<dbReference type="PIRSF" id="PIRSF006076">
    <property type="entry name" value="OM_assembly_OMP85"/>
    <property type="match status" value="1"/>
</dbReference>
<gene>
    <name evidence="8" type="ORF">BKM63_09440</name>
</gene>
<keyword evidence="4" id="KW-0677">Repeat</keyword>
<dbReference type="OrthoDB" id="9802086at2"/>
<dbReference type="Proteomes" id="UP000182826">
    <property type="component" value="Unassembled WGS sequence"/>
</dbReference>
<dbReference type="GO" id="GO:0019867">
    <property type="term" value="C:outer membrane"/>
    <property type="evidence" value="ECO:0007669"/>
    <property type="project" value="InterPro"/>
</dbReference>
<evidence type="ECO:0000259" key="7">
    <source>
        <dbReference type="PROSITE" id="PS51779"/>
    </source>
</evidence>
<sequence>MRLLLVIKKENVDLEKPVNKLNNFLVLQKRIPQIICTLLLLGSFSQVKAQERVPFDQGKKYILAKVSVVGKISFNEQTVVTFSGLQKGQEITVPGEEITSAIKKLGKLGLFDEIAFYINKVENDSIYLDLDIVELPKLNEVKITGVKKSKVEGLIKDNNLTKNKIVNENLITTTKNYIENKYKKDGFYNTKVVITTTPDTTAGNQVNMLVRVDKGDKVKISSIDFTGNKQLTDTKLRAAMKDTKQKNLLRVFKASKFIPEKYKTDLEKVIASYKEKGYRDARIIYDSVTYNKKKNMLAIKIDVEEGNKYYFGNIKFLGNTVYSDQQLNRYLGIKKGEVYNGVMLEKRIADNSKPDGEDITNLYQNNGYLFSKINAVEVKTVNDTIDFEIRITEGPIAYFNKIYVTGNDKTNDHVIYRELRTKPGNKYSKEELVRTIREIGQLGFFDPEAIKPEFRNVDPAAGTVDIEYQLVEKGSSQVELQGGYGGGGFIGTLGLSFNNFSARKLFDKDAYKPLPMGDGQKVALRLQGSTYFQTYSLSFSEPWFGGKKPVQFSSSISYSKQFNNNYLTRTVDRSQSFNIFTVQVGLAKRLTVPDDYFVLSQSVSYQHYDLNNYFTGLFTFGNGASRNLAYTIGLSRSNKGVNPIFPTYGSEFSISAKVTPPYSLFNGINYGDLQNQKEYKTQYTGSTTATGIDGQAINPGDYTKAETVNGQTGTVSVGSDYKSADTDVAKVDQKKYNWLEYYKVKFKADWYTKIYGKLVLRTLTEFGFLGAYDQSRGVVPFERFYLGGDGMAQYSMDGRETIQLRGYPNNSLTPIIEDKTSPRYGQQTGATIYNKFSMELRYPITLKSSASIYALTFLEAGSSYDGFKNYNPFDLNRSAGAGLRVFMPAFGLLGIDFGYGFDALPGSVTNKANGWETHFIIGQQF</sequence>
<reference evidence="8 9" key="1">
    <citation type="submission" date="2016-10" db="EMBL/GenBank/DDBJ databases">
        <title>Draft Genome Sequence of Rhizobacteria Flavobacterium johnsoniae CI04.</title>
        <authorList>
            <person name="Bravo J.I."/>
            <person name="Lozano G.L."/>
            <person name="Handelsman J."/>
        </authorList>
    </citation>
    <scope>NUCLEOTIDE SEQUENCE [LARGE SCALE GENOMIC DNA]</scope>
    <source>
        <strain evidence="8 9">CI04</strain>
    </source>
</reference>
<keyword evidence="3" id="KW-0812">Transmembrane</keyword>
<protein>
    <submittedName>
        <fullName evidence="8">Outer membrane protein assembly factor BamA</fullName>
    </submittedName>
</protein>
<name>A0A1J7BTF1_FLAJO</name>
<keyword evidence="9" id="KW-1185">Reference proteome</keyword>
<dbReference type="InterPro" id="IPR034746">
    <property type="entry name" value="POTRA"/>
</dbReference>
<evidence type="ECO:0000256" key="5">
    <source>
        <dbReference type="ARBA" id="ARBA00023136"/>
    </source>
</evidence>
<dbReference type="Pfam" id="PF07244">
    <property type="entry name" value="POTRA"/>
    <property type="match status" value="4"/>
</dbReference>
<keyword evidence="5" id="KW-0472">Membrane</keyword>
<accession>A0A1J7BTF1</accession>
<dbReference type="GO" id="GO:0071709">
    <property type="term" value="P:membrane assembly"/>
    <property type="evidence" value="ECO:0007669"/>
    <property type="project" value="InterPro"/>
</dbReference>
<evidence type="ECO:0000313" key="9">
    <source>
        <dbReference type="Proteomes" id="UP000182826"/>
    </source>
</evidence>
<keyword evidence="2" id="KW-1134">Transmembrane beta strand</keyword>
<keyword evidence="6" id="KW-0998">Cell outer membrane</keyword>
<comment type="caution">
    <text evidence="8">The sequence shown here is derived from an EMBL/GenBank/DDBJ whole genome shotgun (WGS) entry which is preliminary data.</text>
</comment>
<dbReference type="Gene3D" id="2.40.160.50">
    <property type="entry name" value="membrane protein fhac: a member of the omp85/tpsb transporter family"/>
    <property type="match status" value="1"/>
</dbReference>
<evidence type="ECO:0000256" key="4">
    <source>
        <dbReference type="ARBA" id="ARBA00022737"/>
    </source>
</evidence>
<dbReference type="InterPro" id="IPR010827">
    <property type="entry name" value="BamA/TamA_POTRA"/>
</dbReference>
<dbReference type="AlphaFoldDB" id="A0A1J7BTF1"/>
<organism evidence="8 9">
    <name type="scientific">Flavobacterium johnsoniae</name>
    <name type="common">Cytophaga johnsonae</name>
    <dbReference type="NCBI Taxonomy" id="986"/>
    <lineage>
        <taxon>Bacteria</taxon>
        <taxon>Pseudomonadati</taxon>
        <taxon>Bacteroidota</taxon>
        <taxon>Flavobacteriia</taxon>
        <taxon>Flavobacteriales</taxon>
        <taxon>Flavobacteriaceae</taxon>
        <taxon>Flavobacterium</taxon>
    </lineage>
</organism>
<evidence type="ECO:0000256" key="6">
    <source>
        <dbReference type="ARBA" id="ARBA00023237"/>
    </source>
</evidence>
<dbReference type="InterPro" id="IPR023707">
    <property type="entry name" value="OM_assembly_BamA"/>
</dbReference>